<evidence type="ECO:0000256" key="4">
    <source>
        <dbReference type="ARBA" id="ARBA00023163"/>
    </source>
</evidence>
<keyword evidence="4" id="KW-0804">Transcription</keyword>
<accession>A0A6L2L578</accession>
<dbReference type="InterPro" id="IPR015300">
    <property type="entry name" value="DNA-bd_pseudobarrel_sf"/>
</dbReference>
<organism evidence="6">
    <name type="scientific">Tanacetum cinerariifolium</name>
    <name type="common">Dalmatian daisy</name>
    <name type="synonym">Chrysanthemum cinerariifolium</name>
    <dbReference type="NCBI Taxonomy" id="118510"/>
    <lineage>
        <taxon>Eukaryota</taxon>
        <taxon>Viridiplantae</taxon>
        <taxon>Streptophyta</taxon>
        <taxon>Embryophyta</taxon>
        <taxon>Tracheophyta</taxon>
        <taxon>Spermatophyta</taxon>
        <taxon>Magnoliopsida</taxon>
        <taxon>eudicotyledons</taxon>
        <taxon>Gunneridae</taxon>
        <taxon>Pentapetalae</taxon>
        <taxon>asterids</taxon>
        <taxon>campanulids</taxon>
        <taxon>Asterales</taxon>
        <taxon>Asteraceae</taxon>
        <taxon>Asteroideae</taxon>
        <taxon>Anthemideae</taxon>
        <taxon>Anthemidinae</taxon>
        <taxon>Tanacetum</taxon>
    </lineage>
</organism>
<gene>
    <name evidence="6" type="ORF">Tci_027292</name>
</gene>
<dbReference type="SUPFAM" id="SSF101936">
    <property type="entry name" value="DNA-binding pseudobarrel domain"/>
    <property type="match status" value="1"/>
</dbReference>
<keyword evidence="5" id="KW-0539">Nucleus</keyword>
<evidence type="ECO:0000256" key="2">
    <source>
        <dbReference type="ARBA" id="ARBA00023015"/>
    </source>
</evidence>
<protein>
    <recommendedName>
        <fullName evidence="7">TF-B3 domain-containing protein</fullName>
    </recommendedName>
</protein>
<dbReference type="GO" id="GO:0005634">
    <property type="term" value="C:nucleus"/>
    <property type="evidence" value="ECO:0007669"/>
    <property type="project" value="UniProtKB-SubCell"/>
</dbReference>
<dbReference type="AlphaFoldDB" id="A0A6L2L578"/>
<evidence type="ECO:0000256" key="1">
    <source>
        <dbReference type="ARBA" id="ARBA00004123"/>
    </source>
</evidence>
<comment type="caution">
    <text evidence="6">The sequence shown here is derived from an EMBL/GenBank/DDBJ whole genome shotgun (WGS) entry which is preliminary data.</text>
</comment>
<proteinExistence type="predicted"/>
<keyword evidence="3" id="KW-0238">DNA-binding</keyword>
<keyword evidence="2" id="KW-0805">Transcription regulation</keyword>
<reference evidence="6" key="1">
    <citation type="journal article" date="2019" name="Sci. Rep.">
        <title>Draft genome of Tanacetum cinerariifolium, the natural source of mosquito coil.</title>
        <authorList>
            <person name="Yamashiro T."/>
            <person name="Shiraishi A."/>
            <person name="Satake H."/>
            <person name="Nakayama K."/>
        </authorList>
    </citation>
    <scope>NUCLEOTIDE SEQUENCE</scope>
</reference>
<name>A0A6L2L578_TANCI</name>
<evidence type="ECO:0008006" key="7">
    <source>
        <dbReference type="Google" id="ProtNLM"/>
    </source>
</evidence>
<dbReference type="EMBL" id="BKCJ010003476">
    <property type="protein sequence ID" value="GEU55314.1"/>
    <property type="molecule type" value="Genomic_DNA"/>
</dbReference>
<comment type="subcellular location">
    <subcellularLocation>
        <location evidence="1">Nucleus</location>
    </subcellularLocation>
</comment>
<dbReference type="GO" id="GO:0003677">
    <property type="term" value="F:DNA binding"/>
    <property type="evidence" value="ECO:0007669"/>
    <property type="project" value="UniProtKB-KW"/>
</dbReference>
<evidence type="ECO:0000256" key="3">
    <source>
        <dbReference type="ARBA" id="ARBA00023125"/>
    </source>
</evidence>
<evidence type="ECO:0000313" key="6">
    <source>
        <dbReference type="EMBL" id="GEU55314.1"/>
    </source>
</evidence>
<sequence length="290" mass="34475">MFSRLTVLHKRHVVGGSHHDNNYVFPINCQGVRWKVHLNERSSNVWALVGDRWEHFVKQNIDDRVPFIHFIEEGEYIFYMTTLSETSLHPLPLEFTRRMPNLKVKDTVEVTTNDNEYKVYVDKNEKNWYFYGPGWWTLLGELKFKAGKLFVLTAVAKEDFNVIFFDDDGSALTAVETYTTVVSMNADEKDYDQKRLDWYCRWKFHTCHDREDRVFYKKFTTGLHRVSRIKIPSEFVKRQKLGGTAYTSAVLRHKNKAYRFKIMGRCFGSFYVMRQADEMEYCCLRFADVL</sequence>
<evidence type="ECO:0000256" key="5">
    <source>
        <dbReference type="ARBA" id="ARBA00023242"/>
    </source>
</evidence>